<dbReference type="Pfam" id="PF10070">
    <property type="entry name" value="DabA"/>
    <property type="match status" value="1"/>
</dbReference>
<protein>
    <recommendedName>
        <fullName evidence="6">Probable inorganic carbon transporter subunit DabA</fullName>
    </recommendedName>
</protein>
<dbReference type="PANTHER" id="PTHR38344">
    <property type="entry name" value="UPF0753 PROTEIN AQ_863"/>
    <property type="match status" value="1"/>
</dbReference>
<keyword evidence="1 6" id="KW-0813">Transport</keyword>
<keyword evidence="2 6" id="KW-1003">Cell membrane</keyword>
<gene>
    <name evidence="6" type="primary">dabA</name>
    <name evidence="7" type="ORF">H7F16_09085</name>
</gene>
<dbReference type="EMBL" id="JACLQD010000002">
    <property type="protein sequence ID" value="MBC2835656.1"/>
    <property type="molecule type" value="Genomic_DNA"/>
</dbReference>
<dbReference type="AlphaFoldDB" id="A0A842I7P9"/>
<evidence type="ECO:0000313" key="8">
    <source>
        <dbReference type="Proteomes" id="UP000555411"/>
    </source>
</evidence>
<keyword evidence="5 6" id="KW-0472">Membrane</keyword>
<evidence type="ECO:0000256" key="5">
    <source>
        <dbReference type="ARBA" id="ARBA00023136"/>
    </source>
</evidence>
<feature type="binding site" evidence="6">
    <location>
        <position position="330"/>
    </location>
    <ligand>
        <name>Zn(2+)</name>
        <dbReference type="ChEBI" id="CHEBI:29105"/>
    </ligand>
</feature>
<feature type="binding site" evidence="6">
    <location>
        <position position="328"/>
    </location>
    <ligand>
        <name>Zn(2+)</name>
        <dbReference type="ChEBI" id="CHEBI:29105"/>
    </ligand>
</feature>
<proteinExistence type="inferred from homology"/>
<dbReference type="RefSeq" id="WP_185797238.1">
    <property type="nucleotide sequence ID" value="NZ_JACLQD010000002.1"/>
</dbReference>
<name>A0A842I7P9_9RHOB</name>
<evidence type="ECO:0000256" key="6">
    <source>
        <dbReference type="HAMAP-Rule" id="MF_01871"/>
    </source>
</evidence>
<dbReference type="GO" id="GO:0005886">
    <property type="term" value="C:plasma membrane"/>
    <property type="evidence" value="ECO:0007669"/>
    <property type="project" value="UniProtKB-SubCell"/>
</dbReference>
<feature type="binding site" evidence="6">
    <location>
        <position position="485"/>
    </location>
    <ligand>
        <name>Zn(2+)</name>
        <dbReference type="ChEBI" id="CHEBI:29105"/>
    </ligand>
</feature>
<evidence type="ECO:0000256" key="2">
    <source>
        <dbReference type="ARBA" id="ARBA00022475"/>
    </source>
</evidence>
<organism evidence="7 8">
    <name type="scientific">Paragemmobacter straminiformis</name>
    <dbReference type="NCBI Taxonomy" id="2045119"/>
    <lineage>
        <taxon>Bacteria</taxon>
        <taxon>Pseudomonadati</taxon>
        <taxon>Pseudomonadota</taxon>
        <taxon>Alphaproteobacteria</taxon>
        <taxon>Rhodobacterales</taxon>
        <taxon>Paracoccaceae</taxon>
        <taxon>Paragemmobacter</taxon>
    </lineage>
</organism>
<reference evidence="7 8" key="1">
    <citation type="journal article" date="2017" name="Int. J. Syst. Evol. Microbiol.">
        <title>Gemmobacter straminiformis sp. nov., isolated from an artificial fountain.</title>
        <authorList>
            <person name="Kang J.Y."/>
            <person name="Kim M.J."/>
            <person name="Chun J."/>
            <person name="Son K.P."/>
            <person name="Jahng K.Y."/>
        </authorList>
    </citation>
    <scope>NUCLEOTIDE SEQUENCE [LARGE SCALE GENOMIC DNA]</scope>
    <source>
        <strain evidence="7 8">CAM-8</strain>
    </source>
</reference>
<dbReference type="InterPro" id="IPR018752">
    <property type="entry name" value="DabA"/>
</dbReference>
<keyword evidence="3 6" id="KW-0479">Metal-binding</keyword>
<feature type="binding site" evidence="6">
    <location>
        <position position="500"/>
    </location>
    <ligand>
        <name>Zn(2+)</name>
        <dbReference type="ChEBI" id="CHEBI:29105"/>
    </ligand>
</feature>
<dbReference type="GO" id="GO:0008270">
    <property type="term" value="F:zinc ion binding"/>
    <property type="evidence" value="ECO:0007669"/>
    <property type="project" value="UniProtKB-UniRule"/>
</dbReference>
<comment type="cofactor">
    <cofactor evidence="6">
        <name>Zn(2+)</name>
        <dbReference type="ChEBI" id="CHEBI:29105"/>
    </cofactor>
</comment>
<dbReference type="PANTHER" id="PTHR38344:SF1">
    <property type="entry name" value="INORGANIC CARBON TRANSPORTER SUBUNIT DABA-RELATED"/>
    <property type="match status" value="1"/>
</dbReference>
<sequence>MLVKHRDNFTGPFLEIISAARAAMQAIPPAFPLSATVAVNPFLGQSALGLAETSARLGRVGGLRLTLPRSHFAAEVAAGRITHADLAAAASEADLTLPELLAALDAPEAPLQPIPTVADLAAQLSGIDWPTILLDRIGSFCAARFDQGQALWPLPAGEGLYAAWRAHATHDLVPEIAGLTGFADHAAAAPDDAWSAVARAVSSLGIGAPEAELYFHALLHRLGGWAQAARWQLWQAELQGGTDGSLADLLALRLIWDEALLARYGAPLAELWAAARVAFGAAAAPGYDDALDAALQSAAERAAQRRLADALQGETPQSTAPKLQAAFCIDVRSEVFRRALESLDPAIETIGFAGFFGLPLAHRPFGAVAAEAHLPVLLAPALNSAPAAAPQVEEAARIAARSTRAWGRFRQAAVSSFAFVEAVGPLYGAKLLRDALGFGGKSAAPEPAPVIEGLDRNAKVAIGAKVLGAMSLRAGFAPLVLLVGHGAHVVNNAHRSALQCGACGGHSGAVSARALAALLNDPETRAGLAGQGIDLPATTRFVAALHDTVSDEVTLFDAPEGMADVGHWLQQAAQIARAERAGRLPRAGHRGRALQARARDWAETRPEWGLSGCASFIAAPRFRTKGRDLGGRAFLHSYDWRQDEGFATLELILTAPVVVASWISLQYYGSTVAPQAFGGGNKLLHNVVGGFGVLEGHGGAPRVGLPWQSVHDGERLQHDPLRLTVLVEAPAQAITDILARHAGVRDLFDQKWLHLLRIDDAGQVADRYLQGMGWEPFASPARKAA</sequence>
<evidence type="ECO:0000313" key="7">
    <source>
        <dbReference type="EMBL" id="MBC2835656.1"/>
    </source>
</evidence>
<comment type="subcellular location">
    <subcellularLocation>
        <location evidence="6">Cell membrane</location>
        <topology evidence="6">Peripheral membrane protein</topology>
    </subcellularLocation>
</comment>
<accession>A0A842I7P9</accession>
<comment type="caution">
    <text evidence="7">The sequence shown here is derived from an EMBL/GenBank/DDBJ whole genome shotgun (WGS) entry which is preliminary data.</text>
</comment>
<evidence type="ECO:0000256" key="1">
    <source>
        <dbReference type="ARBA" id="ARBA00022448"/>
    </source>
</evidence>
<dbReference type="HAMAP" id="MF_01871">
    <property type="entry name" value="DabA"/>
    <property type="match status" value="1"/>
</dbReference>
<comment type="similarity">
    <text evidence="6">Belongs to the inorganic carbon transporter (TC 9.A.2) DabA family.</text>
</comment>
<comment type="function">
    <text evidence="6">Part of an energy-coupled inorganic carbon pump.</text>
</comment>
<evidence type="ECO:0000256" key="4">
    <source>
        <dbReference type="ARBA" id="ARBA00022833"/>
    </source>
</evidence>
<keyword evidence="4 6" id="KW-0862">Zinc</keyword>
<evidence type="ECO:0000256" key="3">
    <source>
        <dbReference type="ARBA" id="ARBA00022723"/>
    </source>
</evidence>
<comment type="subunit">
    <text evidence="6">Forms a complex with DabB.</text>
</comment>
<dbReference type="Proteomes" id="UP000555411">
    <property type="component" value="Unassembled WGS sequence"/>
</dbReference>
<keyword evidence="8" id="KW-1185">Reference proteome</keyword>